<feature type="compositionally biased region" description="Low complexity" evidence="1">
    <location>
        <begin position="903"/>
        <end position="925"/>
    </location>
</feature>
<dbReference type="PANTHER" id="PTHR11188:SF17">
    <property type="entry name" value="FI21816P1"/>
    <property type="match status" value="1"/>
</dbReference>
<feature type="domain" description="Arrestin C-terminal-like" evidence="2">
    <location>
        <begin position="453"/>
        <end position="755"/>
    </location>
</feature>
<feature type="compositionally biased region" description="Basic and acidic residues" evidence="1">
    <location>
        <begin position="1"/>
        <end position="10"/>
    </location>
</feature>
<reference evidence="3 4" key="1">
    <citation type="submission" date="2016-10" db="EMBL/GenBank/DDBJ databases">
        <authorList>
            <person name="de Groot N.N."/>
        </authorList>
    </citation>
    <scope>NUCLEOTIDE SEQUENCE [LARGE SCALE GENOMIC DNA]</scope>
    <source>
        <strain evidence="3 4">CBS 141442</strain>
    </source>
</reference>
<dbReference type="GO" id="GO:0070086">
    <property type="term" value="P:ubiquitin-dependent endocytosis"/>
    <property type="evidence" value="ECO:0007669"/>
    <property type="project" value="TreeGrafter"/>
</dbReference>
<organism evidence="3 4">
    <name type="scientific">Sungouiella intermedia</name>
    <dbReference type="NCBI Taxonomy" id="45354"/>
    <lineage>
        <taxon>Eukaryota</taxon>
        <taxon>Fungi</taxon>
        <taxon>Dikarya</taxon>
        <taxon>Ascomycota</taxon>
        <taxon>Saccharomycotina</taxon>
        <taxon>Pichiomycetes</taxon>
        <taxon>Metschnikowiaceae</taxon>
        <taxon>Sungouiella</taxon>
    </lineage>
</organism>
<feature type="compositionally biased region" description="Basic and acidic residues" evidence="1">
    <location>
        <begin position="196"/>
        <end position="215"/>
    </location>
</feature>
<dbReference type="GO" id="GO:0031625">
    <property type="term" value="F:ubiquitin protein ligase binding"/>
    <property type="evidence" value="ECO:0007669"/>
    <property type="project" value="TreeGrafter"/>
</dbReference>
<dbReference type="InterPro" id="IPR050357">
    <property type="entry name" value="Arrestin_domain-protein"/>
</dbReference>
<dbReference type="STRING" id="45354.A0A1L0CVI2"/>
<evidence type="ECO:0000313" key="3">
    <source>
        <dbReference type="EMBL" id="SGZ47804.1"/>
    </source>
</evidence>
<keyword evidence="4" id="KW-1185">Reference proteome</keyword>
<dbReference type="GO" id="GO:0005829">
    <property type="term" value="C:cytosol"/>
    <property type="evidence" value="ECO:0007669"/>
    <property type="project" value="TreeGrafter"/>
</dbReference>
<evidence type="ECO:0000259" key="2">
    <source>
        <dbReference type="SMART" id="SM01017"/>
    </source>
</evidence>
<dbReference type="Proteomes" id="UP000182334">
    <property type="component" value="Chromosome I"/>
</dbReference>
<dbReference type="SMART" id="SM01017">
    <property type="entry name" value="Arrestin_C"/>
    <property type="match status" value="1"/>
</dbReference>
<dbReference type="OrthoDB" id="2333384at2759"/>
<dbReference type="AlphaFoldDB" id="A0A1L0CVI2"/>
<feature type="region of interest" description="Disordered" evidence="1">
    <location>
        <begin position="621"/>
        <end position="646"/>
    </location>
</feature>
<gene>
    <name evidence="3" type="ORF">SAMEA4029010_CIC11G00000004504</name>
</gene>
<sequence length="1062" mass="117452">MRSFSLERFKNKVARRSSEPSILQTSKSTGSDRRNSIANPTIVISDPDTASRAANSRLRTSSLSLVTPSNRSRLRSVSKKQAKELIRQETSLVILKKLANVLSDLGLQLPIPLKSSSGSGQLKLIKLYVANSNDCIYLAPASSASFTYEDVENGGNDIPEDLLRGDSNTSTQGGSSGMLWIDSEDPTDTNSFDSGRMSDTDIEDRTPGPPDDSTRRLRAKMESFHLPNYLCTQIDSDSPIPHLFAVIVDLKKECQVKTVNILFLSGVSTLWPILEPHNRYNQKERFKIGSLEWVVSMHDADYYISTTNSNDTRHRDLTPEHLARRTRKYKLASVRNLAEGTDATNHDGNPVFVSQHLLNSDLEVNTHSSAPESFPAGIYVFLLPILLPPHIPASINSVNGCLNHRLSVLVNKISEKLNRKVVVNALFNLHMARTPPSLANSIADKPIYVNRVWNDALHYVITFPRKYISLGSEHTINVKLVPLVKDVIIKRIKFNVLERITYVSRDLSREYDYDGEDPFLARSLNNKNRERVVAICELKTKHKASSTATPEPYKEEVIKCPENNILYSCYETNNNADKTVMVASPLDINIALPFLTTRSDKGINLPSQEEPGDLDLRRTFTNSSRRSSTNTTNNVRKNSAQGPMCPSSPVIGALETHISHMNEEQLLNGELSEDVLELDSSLMAPDEHSGIENLSQGYTTTARALAPDSNFRHIQISHRLQVCFRISKPDPADNFRMHHYEVVVDTPLILLSAKCNDESIQLPHYDEIDVQTPPPQSRREISFRMPTYNNSGVSIKPLGEFGDDQLPSFEEAISASASPIMRSISLVEDQISRMNSLTPSDPTPAYERNPNVADEVIPPLSIDDLVIDPKKVTNPRRQSAIKSSLLNSFAPNVNPLQRDNATISTASSSKSTTSSGISTGTAGTGDKSYSDASPSIPSLASIVSDLDSTSNATSAMSTLDSSSEAPELHTPTVGQSLADCMAEEQEQESDTEQAPSRLVDDSESIITQESQFVQKLPLLQNISQDNVQNETCYANTTNENLTKLLTDTLNDEVQSPSTFHAY</sequence>
<dbReference type="EMBL" id="LT635756">
    <property type="protein sequence ID" value="SGZ47804.1"/>
    <property type="molecule type" value="Genomic_DNA"/>
</dbReference>
<feature type="compositionally biased region" description="Polar residues" evidence="1">
    <location>
        <begin position="19"/>
        <end position="29"/>
    </location>
</feature>
<dbReference type="InterPro" id="IPR011022">
    <property type="entry name" value="Arrestin_C-like"/>
</dbReference>
<protein>
    <submittedName>
        <fullName evidence="3">CIC11C00000004504</fullName>
    </submittedName>
</protein>
<name>A0A1L0CVI2_9ASCO</name>
<dbReference type="PANTHER" id="PTHR11188">
    <property type="entry name" value="ARRESTIN DOMAIN CONTAINING PROTEIN"/>
    <property type="match status" value="1"/>
</dbReference>
<feature type="region of interest" description="Disordered" evidence="1">
    <location>
        <begin position="1"/>
        <end position="41"/>
    </location>
</feature>
<dbReference type="Pfam" id="PF02752">
    <property type="entry name" value="Arrestin_C"/>
    <property type="match status" value="1"/>
</dbReference>
<feature type="region of interest" description="Disordered" evidence="1">
    <location>
        <begin position="903"/>
        <end position="934"/>
    </location>
</feature>
<dbReference type="GO" id="GO:0030674">
    <property type="term" value="F:protein-macromolecule adaptor activity"/>
    <property type="evidence" value="ECO:0007669"/>
    <property type="project" value="TreeGrafter"/>
</dbReference>
<feature type="region of interest" description="Disordered" evidence="1">
    <location>
        <begin position="157"/>
        <end position="215"/>
    </location>
</feature>
<proteinExistence type="predicted"/>
<dbReference type="GO" id="GO:0005886">
    <property type="term" value="C:plasma membrane"/>
    <property type="evidence" value="ECO:0007669"/>
    <property type="project" value="TreeGrafter"/>
</dbReference>
<feature type="compositionally biased region" description="Low complexity" evidence="1">
    <location>
        <begin position="621"/>
        <end position="639"/>
    </location>
</feature>
<evidence type="ECO:0000256" key="1">
    <source>
        <dbReference type="SAM" id="MobiDB-lite"/>
    </source>
</evidence>
<evidence type="ECO:0000313" key="4">
    <source>
        <dbReference type="Proteomes" id="UP000182334"/>
    </source>
</evidence>
<accession>A0A1L0CVI2</accession>